<gene>
    <name evidence="1" type="ORF">BOTBODRAFT_173199</name>
</gene>
<sequence>MITTYFVCKVAQVRKRRNELVPINPTLPNEILSYIFQTGAREDFSDKDPFPFLAVTVSHTPVEFTIRAQNTPFDLLINPHKFSLASLSNMAATMFPRAGSIRIMVLPHQERFVMSWLGDVPAPRLSRLSIGSLSRQESYRGEVEQPWYLLSPHPFTGQPPSLREVFIRDGAIPWDTPLLSGPQVLRLENINADLHINMATFISILQSCPKIEVLSLDSAGPVFDSSDLMMRTVSLPAVRSFSWTNGMPEPPFQLLNYIGMPRTATIVIFTPFQSQWIRGRTDGSFSGDSGTVLEVALSQCQTLELDYSVDRSP</sequence>
<evidence type="ECO:0000313" key="1">
    <source>
        <dbReference type="EMBL" id="KDQ16297.1"/>
    </source>
</evidence>
<dbReference type="OrthoDB" id="3172239at2759"/>
<name>A0A067MWR1_BOTB1</name>
<reference evidence="2" key="1">
    <citation type="journal article" date="2014" name="Proc. Natl. Acad. Sci. U.S.A.">
        <title>Extensive sampling of basidiomycete genomes demonstrates inadequacy of the white-rot/brown-rot paradigm for wood decay fungi.</title>
        <authorList>
            <person name="Riley R."/>
            <person name="Salamov A.A."/>
            <person name="Brown D.W."/>
            <person name="Nagy L.G."/>
            <person name="Floudas D."/>
            <person name="Held B.W."/>
            <person name="Levasseur A."/>
            <person name="Lombard V."/>
            <person name="Morin E."/>
            <person name="Otillar R."/>
            <person name="Lindquist E.A."/>
            <person name="Sun H."/>
            <person name="LaButti K.M."/>
            <person name="Schmutz J."/>
            <person name="Jabbour D."/>
            <person name="Luo H."/>
            <person name="Baker S.E."/>
            <person name="Pisabarro A.G."/>
            <person name="Walton J.D."/>
            <person name="Blanchette R.A."/>
            <person name="Henrissat B."/>
            <person name="Martin F."/>
            <person name="Cullen D."/>
            <person name="Hibbett D.S."/>
            <person name="Grigoriev I.V."/>
        </authorList>
    </citation>
    <scope>NUCLEOTIDE SEQUENCE [LARGE SCALE GENOMIC DNA]</scope>
    <source>
        <strain evidence="2">FD-172 SS1</strain>
    </source>
</reference>
<evidence type="ECO:0000313" key="2">
    <source>
        <dbReference type="Proteomes" id="UP000027195"/>
    </source>
</evidence>
<proteinExistence type="predicted"/>
<dbReference type="HOGENOM" id="CLU_888497_0_0_1"/>
<dbReference type="STRING" id="930990.A0A067MWR1"/>
<dbReference type="InParanoid" id="A0A067MWR1"/>
<dbReference type="EMBL" id="KL198028">
    <property type="protein sequence ID" value="KDQ16297.1"/>
    <property type="molecule type" value="Genomic_DNA"/>
</dbReference>
<keyword evidence="2" id="KW-1185">Reference proteome</keyword>
<dbReference type="AlphaFoldDB" id="A0A067MWR1"/>
<dbReference type="Proteomes" id="UP000027195">
    <property type="component" value="Unassembled WGS sequence"/>
</dbReference>
<protein>
    <recommendedName>
        <fullName evidence="3">F-box domain-containing protein</fullName>
    </recommendedName>
</protein>
<evidence type="ECO:0008006" key="3">
    <source>
        <dbReference type="Google" id="ProtNLM"/>
    </source>
</evidence>
<organism evidence="1 2">
    <name type="scientific">Botryobasidium botryosum (strain FD-172 SS1)</name>
    <dbReference type="NCBI Taxonomy" id="930990"/>
    <lineage>
        <taxon>Eukaryota</taxon>
        <taxon>Fungi</taxon>
        <taxon>Dikarya</taxon>
        <taxon>Basidiomycota</taxon>
        <taxon>Agaricomycotina</taxon>
        <taxon>Agaricomycetes</taxon>
        <taxon>Cantharellales</taxon>
        <taxon>Botryobasidiaceae</taxon>
        <taxon>Botryobasidium</taxon>
    </lineage>
</organism>
<accession>A0A067MWR1</accession>